<accession>A0A9W7G0R2</accession>
<comment type="caution">
    <text evidence="2">The sequence shown here is derived from an EMBL/GenBank/DDBJ whole genome shotgun (WGS) entry which is preliminary data.</text>
</comment>
<keyword evidence="3" id="KW-1185">Reference proteome</keyword>
<reference evidence="2" key="1">
    <citation type="submission" date="2022-07" db="EMBL/GenBank/DDBJ databases">
        <title>Genome analysis of Parmales, a sister group of diatoms, reveals the evolutionary specialization of diatoms from phago-mixotrophs to photoautotrophs.</title>
        <authorList>
            <person name="Ban H."/>
            <person name="Sato S."/>
            <person name="Yoshikawa S."/>
            <person name="Kazumasa Y."/>
            <person name="Nakamura Y."/>
            <person name="Ichinomiya M."/>
            <person name="Saitoh K."/>
            <person name="Sato N."/>
            <person name="Blanc-Mathieu R."/>
            <person name="Endo H."/>
            <person name="Kuwata A."/>
            <person name="Ogata H."/>
        </authorList>
    </citation>
    <scope>NUCLEOTIDE SEQUENCE</scope>
</reference>
<evidence type="ECO:0000313" key="3">
    <source>
        <dbReference type="Proteomes" id="UP001165082"/>
    </source>
</evidence>
<dbReference type="Proteomes" id="UP001165082">
    <property type="component" value="Unassembled WGS sequence"/>
</dbReference>
<dbReference type="AlphaFoldDB" id="A0A9W7G0R2"/>
<proteinExistence type="predicted"/>
<dbReference type="OrthoDB" id="10465018at2759"/>
<name>A0A9W7G0R2_9STRA</name>
<evidence type="ECO:0000256" key="1">
    <source>
        <dbReference type="SAM" id="Coils"/>
    </source>
</evidence>
<organism evidence="2 3">
    <name type="scientific">Triparma retinervis</name>
    <dbReference type="NCBI Taxonomy" id="2557542"/>
    <lineage>
        <taxon>Eukaryota</taxon>
        <taxon>Sar</taxon>
        <taxon>Stramenopiles</taxon>
        <taxon>Ochrophyta</taxon>
        <taxon>Bolidophyceae</taxon>
        <taxon>Parmales</taxon>
        <taxon>Triparmaceae</taxon>
        <taxon>Triparma</taxon>
    </lineage>
</organism>
<feature type="coiled-coil region" evidence="1">
    <location>
        <begin position="283"/>
        <end position="313"/>
    </location>
</feature>
<keyword evidence="1" id="KW-0175">Coiled coil</keyword>
<sequence>PQLIIKLWAEHSSAVRVCKDGAWKRDSIECRPRRRDGSWAGGLSTAFPFTVDPNSQDYIWSNFVQFTHLSHYENGRNPSTGKFVVLFYVKGSKPDSEEELLLKTCKISVVGRDATRKKKVLEPDSLPFPPAPSEFKRPRLGSSIADFARRRPDLDKLPRAKMLATNWFNEVYPERYELCNMITNKPLKEFDEDERASLPQLANFFDKCALVMAEVEFRGEGASEVDRAVFAHMLTTKFSTCAFCTLRANELRSMYNNFQGEWWKEEEINESFRGAHGKKNTVLSKITRRLDNIDEQFDEFEAMKAELDKVESAEEKPEIIAKASKLDVPGLLISFGRFSLDIITCARMDIDTMIKMKVPLENSPCAECVGDKLGKMKL</sequence>
<protein>
    <submittedName>
        <fullName evidence="2">Uncharacterized protein</fullName>
    </submittedName>
</protein>
<dbReference type="EMBL" id="BRXZ01008481">
    <property type="protein sequence ID" value="GMI26946.1"/>
    <property type="molecule type" value="Genomic_DNA"/>
</dbReference>
<feature type="non-terminal residue" evidence="2">
    <location>
        <position position="1"/>
    </location>
</feature>
<evidence type="ECO:0000313" key="2">
    <source>
        <dbReference type="EMBL" id="GMI26946.1"/>
    </source>
</evidence>
<gene>
    <name evidence="2" type="ORF">TrRE_jg2981</name>
</gene>